<name>A0AAX3WPT3_9BACI</name>
<dbReference type="Proteomes" id="UP001178322">
    <property type="component" value="Chromosome"/>
</dbReference>
<dbReference type="InterPro" id="IPR036086">
    <property type="entry name" value="ParB/Sulfiredoxin_sf"/>
</dbReference>
<evidence type="ECO:0000259" key="2">
    <source>
        <dbReference type="SMART" id="SM00470"/>
    </source>
</evidence>
<feature type="region of interest" description="Disordered" evidence="1">
    <location>
        <begin position="182"/>
        <end position="205"/>
    </location>
</feature>
<dbReference type="RefSeq" id="WP_283868576.1">
    <property type="nucleotide sequence ID" value="NZ_CP126101.1"/>
</dbReference>
<dbReference type="Gene3D" id="3.90.1530.10">
    <property type="entry name" value="Conserved hypothetical protein from pyrococcus furiosus pfu- 392566-001, ParB domain"/>
    <property type="match status" value="1"/>
</dbReference>
<evidence type="ECO:0000313" key="3">
    <source>
        <dbReference type="EMBL" id="WHY49853.1"/>
    </source>
</evidence>
<proteinExistence type="predicted"/>
<organism evidence="3 4">
    <name type="scientific">Lysinibacillus pakistanensis</name>
    <dbReference type="NCBI Taxonomy" id="759811"/>
    <lineage>
        <taxon>Bacteria</taxon>
        <taxon>Bacillati</taxon>
        <taxon>Bacillota</taxon>
        <taxon>Bacilli</taxon>
        <taxon>Bacillales</taxon>
        <taxon>Bacillaceae</taxon>
        <taxon>Lysinibacillus</taxon>
    </lineage>
</organism>
<dbReference type="AlphaFoldDB" id="A0AAX3WPT3"/>
<evidence type="ECO:0000256" key="1">
    <source>
        <dbReference type="SAM" id="MobiDB-lite"/>
    </source>
</evidence>
<dbReference type="InterPro" id="IPR003115">
    <property type="entry name" value="ParB_N"/>
</dbReference>
<protein>
    <submittedName>
        <fullName evidence="3">ParB/RepB/Spo0J family partition protein</fullName>
    </submittedName>
</protein>
<reference evidence="3" key="1">
    <citation type="submission" date="2023-05" db="EMBL/GenBank/DDBJ databases">
        <title>Comparative genomics of Bacillaceae isolates and their secondary metabolite potential.</title>
        <authorList>
            <person name="Song L."/>
            <person name="Nielsen L.J."/>
            <person name="Mohite O."/>
            <person name="Xu X."/>
            <person name="Weber T."/>
            <person name="Kovacs A.T."/>
        </authorList>
    </citation>
    <scope>NUCLEOTIDE SEQUENCE</scope>
    <source>
        <strain evidence="3">LY1</strain>
    </source>
</reference>
<evidence type="ECO:0000313" key="4">
    <source>
        <dbReference type="Proteomes" id="UP001178322"/>
    </source>
</evidence>
<gene>
    <name evidence="3" type="ORF">QNH24_16125</name>
</gene>
<feature type="domain" description="ParB-like N-terminal" evidence="2">
    <location>
        <begin position="8"/>
        <end position="97"/>
    </location>
</feature>
<accession>A0AAX3WPT3</accession>
<dbReference type="EMBL" id="CP126101">
    <property type="protein sequence ID" value="WHY49853.1"/>
    <property type="molecule type" value="Genomic_DNA"/>
</dbReference>
<sequence>MTQVNEVVEVSVSQLSEHSLQSQFSPDMKTKDWAKFLTEIKRNGILQPLFATKGFKVIDGRHRLKAAKELGIENVNVVFVDIPENEIASYITATKLLRDALTKGQRACLVLNLHEYEFRSGQGKRTDLSQKCEKLDTHKMLAEQASISKGSMGNLISVKRNRPDLYDKVFDGSYSIGKAHAQMKLDEAPPTTEEERQEELDERSSQIVKNISKGELGQAQFDESLPMTSPHNTAVSLRKAALSATATVLNNTGKLKEVEEIILKKCKKALYITQVLTI</sequence>
<dbReference type="SMART" id="SM00470">
    <property type="entry name" value="ParB"/>
    <property type="match status" value="1"/>
</dbReference>
<dbReference type="SUPFAM" id="SSF110849">
    <property type="entry name" value="ParB/Sulfiredoxin"/>
    <property type="match status" value="1"/>
</dbReference>
<dbReference type="Pfam" id="PF02195">
    <property type="entry name" value="ParB_N"/>
    <property type="match status" value="1"/>
</dbReference>